<dbReference type="SUPFAM" id="SSF53597">
    <property type="entry name" value="Dihydrofolate reductase-like"/>
    <property type="match status" value="1"/>
</dbReference>
<dbReference type="EMBL" id="QYCY01000004">
    <property type="protein sequence ID" value="RLV71747.1"/>
    <property type="molecule type" value="Genomic_DNA"/>
</dbReference>
<organism evidence="2 3">
    <name type="scientific">Streptomyces rapamycinicus (strain ATCC 29253 / DSM 41530 / NRRL 5491 / AYB-994)</name>
    <name type="common">Streptomyces hygroscopicus (strain ATCC 29253)</name>
    <dbReference type="NCBI Taxonomy" id="1343740"/>
    <lineage>
        <taxon>Bacteria</taxon>
        <taxon>Bacillati</taxon>
        <taxon>Actinomycetota</taxon>
        <taxon>Actinomycetes</taxon>
        <taxon>Kitasatosporales</taxon>
        <taxon>Streptomycetaceae</taxon>
        <taxon>Streptomyces</taxon>
        <taxon>Streptomyces violaceusniger group</taxon>
    </lineage>
</organism>
<evidence type="ECO:0000313" key="2">
    <source>
        <dbReference type="EMBL" id="RLV71747.1"/>
    </source>
</evidence>
<evidence type="ECO:0000259" key="1">
    <source>
        <dbReference type="Pfam" id="PF01872"/>
    </source>
</evidence>
<accession>A0A3L8QWP7</accession>
<dbReference type="PANTHER" id="PTHR38011:SF12">
    <property type="entry name" value="BIFUNCTIONAL DEAMINASE-REDUCTASE DOMAIN PROTEIN"/>
    <property type="match status" value="1"/>
</dbReference>
<dbReference type="GO" id="GO:0009231">
    <property type="term" value="P:riboflavin biosynthetic process"/>
    <property type="evidence" value="ECO:0007669"/>
    <property type="project" value="InterPro"/>
</dbReference>
<evidence type="ECO:0000313" key="3">
    <source>
        <dbReference type="Proteomes" id="UP000281594"/>
    </source>
</evidence>
<protein>
    <submittedName>
        <fullName evidence="2">Deaminase reductase</fullName>
    </submittedName>
</protein>
<dbReference type="AlphaFoldDB" id="A0A3L8QWP7"/>
<dbReference type="InterPro" id="IPR024072">
    <property type="entry name" value="DHFR-like_dom_sf"/>
</dbReference>
<dbReference type="PANTHER" id="PTHR38011">
    <property type="entry name" value="DIHYDROFOLATE REDUCTASE FAMILY PROTEIN (AFU_ORTHOLOGUE AFUA_8G06820)"/>
    <property type="match status" value="1"/>
</dbReference>
<dbReference type="Proteomes" id="UP000281594">
    <property type="component" value="Unassembled WGS sequence"/>
</dbReference>
<gene>
    <name evidence="2" type="ORF">D3C57_144510</name>
</gene>
<dbReference type="InterPro" id="IPR050765">
    <property type="entry name" value="Riboflavin_Biosynth_HTPR"/>
</dbReference>
<feature type="domain" description="Bacterial bifunctional deaminase-reductase C-terminal" evidence="1">
    <location>
        <begin position="111"/>
        <end position="232"/>
    </location>
</feature>
<reference evidence="2 3" key="1">
    <citation type="journal article" date="2018" name="J. Biol. Chem.">
        <title>Discovery of the actinoplanic acid pathway in Streptomyces rapamycinicus reveals a genetically conserved synergism with rapamycin.</title>
        <authorList>
            <person name="Mrak P."/>
            <person name="Krastel P."/>
            <person name="Pivk Lukancic P."/>
            <person name="Tao J."/>
            <person name="Pistorius D."/>
            <person name="Moore C.M."/>
        </authorList>
    </citation>
    <scope>NUCLEOTIDE SEQUENCE [LARGE SCALE GENOMIC DNA]</scope>
    <source>
        <strain evidence="2 3">NRRL 5491</strain>
    </source>
</reference>
<dbReference type="STRING" id="1343740.M271_50290"/>
<dbReference type="Pfam" id="PF01872">
    <property type="entry name" value="RibD_C"/>
    <property type="match status" value="1"/>
</dbReference>
<name>A0A3L8QWP7_STRRN</name>
<proteinExistence type="predicted"/>
<dbReference type="Gene3D" id="3.40.430.10">
    <property type="entry name" value="Dihydrofolate Reductase, subunit A"/>
    <property type="match status" value="1"/>
</dbReference>
<dbReference type="InterPro" id="IPR002734">
    <property type="entry name" value="RibDG_C"/>
</dbReference>
<sequence>MPHVTGRAGHTWGKAAVRCRSGHVSFDVLMWGTSPHEDSNRTMRKHVDQLLRVMNFNVSSEGIGAGEHQSLESPFGCADPERLFAWAGATASWPMRTDPGGSRGLDDYFTRDFARNVGAEIMGRNKFGPQRGPWNDHDWCGWWGEEPPFHTPVFVMTHHERPSITLSDTTFHFVGGDPITVLERARAAARGRDVRLGGGVTTVRQFLDAGLVDTMHVAVSPVQLGSGLRLWESPDELLDRFHLEVVPSPSGVRHHLFWRK</sequence>
<comment type="caution">
    <text evidence="2">The sequence shown here is derived from an EMBL/GenBank/DDBJ whole genome shotgun (WGS) entry which is preliminary data.</text>
</comment>
<dbReference type="GO" id="GO:0008703">
    <property type="term" value="F:5-amino-6-(5-phosphoribosylamino)uracil reductase activity"/>
    <property type="evidence" value="ECO:0007669"/>
    <property type="project" value="InterPro"/>
</dbReference>